<name>A0A7C4YIF2_UNCW3</name>
<dbReference type="AlphaFoldDB" id="A0A7C4YIF2"/>
<proteinExistence type="predicted"/>
<dbReference type="PROSITE" id="PS51257">
    <property type="entry name" value="PROKAR_LIPOPROTEIN"/>
    <property type="match status" value="1"/>
</dbReference>
<dbReference type="PROSITE" id="PS50005">
    <property type="entry name" value="TPR"/>
    <property type="match status" value="1"/>
</dbReference>
<keyword evidence="1" id="KW-0802">TPR repeat</keyword>
<dbReference type="InterPro" id="IPR011990">
    <property type="entry name" value="TPR-like_helical_dom_sf"/>
</dbReference>
<feature type="repeat" description="TPR" evidence="1">
    <location>
        <begin position="231"/>
        <end position="264"/>
    </location>
</feature>
<evidence type="ECO:0000256" key="1">
    <source>
        <dbReference type="PROSITE-ProRule" id="PRU00339"/>
    </source>
</evidence>
<reference evidence="2" key="1">
    <citation type="journal article" date="2020" name="mSystems">
        <title>Genome- and Community-Level Interaction Insights into Carbon Utilization and Element Cycling Functions of Hydrothermarchaeota in Hydrothermal Sediment.</title>
        <authorList>
            <person name="Zhou Z."/>
            <person name="Liu Y."/>
            <person name="Xu W."/>
            <person name="Pan J."/>
            <person name="Luo Z.H."/>
            <person name="Li M."/>
        </authorList>
    </citation>
    <scope>NUCLEOTIDE SEQUENCE [LARGE SCALE GENOMIC DNA]</scope>
    <source>
        <strain evidence="2">SpSt-780</strain>
    </source>
</reference>
<dbReference type="InterPro" id="IPR019734">
    <property type="entry name" value="TPR_rpt"/>
</dbReference>
<organism evidence="2">
    <name type="scientific">candidate division WOR-3 bacterium</name>
    <dbReference type="NCBI Taxonomy" id="2052148"/>
    <lineage>
        <taxon>Bacteria</taxon>
        <taxon>Bacteria division WOR-3</taxon>
    </lineage>
</organism>
<dbReference type="EMBL" id="DTHG01000067">
    <property type="protein sequence ID" value="HGW91949.1"/>
    <property type="molecule type" value="Genomic_DNA"/>
</dbReference>
<sequence>MRNYKFFILLLLLAGCSKKDKFSLAQTFLKGMEPLKALAVLEGDSSYNAIKLKIEIYFSMDDPLDGLKLSKDALKMFPEKKGEILEILLKYKKKALKLGRKILSVEFITTILEADSTLLDKEDFKFLGDFFYGKEDYSKALLYYSKWLNYDSTDVNTRINMAKSLEKLGDTIVAYNLLKGTEWKWNWRLKYEIGKLAYYIGLSYYNSGNSDSARVYLLETIEIGIPEVLQDKANFYMGNICYSEENYADAIKYYLKVIELNPFSNSPFLRKAEERIKLCKMQGG</sequence>
<dbReference type="Gene3D" id="1.25.40.10">
    <property type="entry name" value="Tetratricopeptide repeat domain"/>
    <property type="match status" value="2"/>
</dbReference>
<dbReference type="Pfam" id="PF00515">
    <property type="entry name" value="TPR_1"/>
    <property type="match status" value="1"/>
</dbReference>
<accession>A0A7C4YIF2</accession>
<evidence type="ECO:0000313" key="2">
    <source>
        <dbReference type="EMBL" id="HGW91949.1"/>
    </source>
</evidence>
<gene>
    <name evidence="2" type="ORF">ENV67_05345</name>
</gene>
<dbReference type="SUPFAM" id="SSF48452">
    <property type="entry name" value="TPR-like"/>
    <property type="match status" value="1"/>
</dbReference>
<comment type="caution">
    <text evidence="2">The sequence shown here is derived from an EMBL/GenBank/DDBJ whole genome shotgun (WGS) entry which is preliminary data.</text>
</comment>
<protein>
    <submittedName>
        <fullName evidence="2">Tetratricopeptide repeat protein</fullName>
    </submittedName>
</protein>
<dbReference type="SMART" id="SM00028">
    <property type="entry name" value="TPR"/>
    <property type="match status" value="3"/>
</dbReference>